<dbReference type="SUPFAM" id="SSF55781">
    <property type="entry name" value="GAF domain-like"/>
    <property type="match status" value="1"/>
</dbReference>
<dbReference type="InterPro" id="IPR029016">
    <property type="entry name" value="GAF-like_dom_sf"/>
</dbReference>
<evidence type="ECO:0000313" key="3">
    <source>
        <dbReference type="EMBL" id="MBF9134582.1"/>
    </source>
</evidence>
<dbReference type="Gene3D" id="1.10.10.10">
    <property type="entry name" value="Winged helix-like DNA-binding domain superfamily/Winged helix DNA-binding domain"/>
    <property type="match status" value="1"/>
</dbReference>
<name>A0ABS0H7Y0_9ACTN</name>
<sequence>MRNLLRSASGVARDIARIAAAPPAGEQVEEVLSLLYRVIPYDAAWLGLIDDTHQRYTGLVNVGYDDRTRHYFDTRELREQVDRCALNTSPAPQCIRDTSFPFDELPVWSEYYRPAGLFGGMAVGLFTRDRRHLGMLLISTDDWGNPTDEARDLIGALAPRIAAVVDPTRTVTELARIVRDALGGVVLTGGGRTLPLCGLPGHELLSEGSALLGAAARQHAQGGGCVSFLWPASRIDDDERDSLDDDERDSLVQVVVLGCPPYPSRLVAVVVRPPPAARPRLTRYELTVLSMLLDGWPEQRIAGAMGLSVYAVVETTERIVYRLGTRDRHAALLRAARQGWFIPHGFGGTPA</sequence>
<proteinExistence type="predicted"/>
<dbReference type="Proteomes" id="UP000638560">
    <property type="component" value="Unassembled WGS sequence"/>
</dbReference>
<dbReference type="InterPro" id="IPR016032">
    <property type="entry name" value="Sig_transdc_resp-reg_C-effctor"/>
</dbReference>
<dbReference type="Gene3D" id="3.30.450.40">
    <property type="match status" value="1"/>
</dbReference>
<evidence type="ECO:0000256" key="1">
    <source>
        <dbReference type="ARBA" id="ARBA00023015"/>
    </source>
</evidence>
<organism evidence="3 4">
    <name type="scientific">Plantactinospora alkalitolerans</name>
    <dbReference type="NCBI Taxonomy" id="2789879"/>
    <lineage>
        <taxon>Bacteria</taxon>
        <taxon>Bacillati</taxon>
        <taxon>Actinomycetota</taxon>
        <taxon>Actinomycetes</taxon>
        <taxon>Micromonosporales</taxon>
        <taxon>Micromonosporaceae</taxon>
        <taxon>Plantactinospora</taxon>
    </lineage>
</organism>
<dbReference type="InterPro" id="IPR036388">
    <property type="entry name" value="WH-like_DNA-bd_sf"/>
</dbReference>
<gene>
    <name evidence="3" type="ORF">I0C86_37485</name>
</gene>
<dbReference type="EMBL" id="JADPUN010000361">
    <property type="protein sequence ID" value="MBF9134582.1"/>
    <property type="molecule type" value="Genomic_DNA"/>
</dbReference>
<keyword evidence="1" id="KW-0805">Transcription regulation</keyword>
<reference evidence="3 4" key="1">
    <citation type="submission" date="2020-11" db="EMBL/GenBank/DDBJ databases">
        <title>A novel isolate from a Black sea contaminated sediment with potential to produce alkanes: Plantactinospora alkalitolerans sp. nov.</title>
        <authorList>
            <person name="Carro L."/>
            <person name="Veyisoglu A."/>
            <person name="Guven K."/>
            <person name="Schumann P."/>
            <person name="Klenk H.-P."/>
            <person name="Sahin N."/>
        </authorList>
    </citation>
    <scope>NUCLEOTIDE SEQUENCE [LARGE SCALE GENOMIC DNA]</scope>
    <source>
        <strain evidence="3 4">S1510</strain>
    </source>
</reference>
<dbReference type="RefSeq" id="WP_196206062.1">
    <property type="nucleotide sequence ID" value="NZ_JADPUN010000361.1"/>
</dbReference>
<evidence type="ECO:0000256" key="2">
    <source>
        <dbReference type="ARBA" id="ARBA00023163"/>
    </source>
</evidence>
<keyword evidence="4" id="KW-1185">Reference proteome</keyword>
<accession>A0ABS0H7Y0</accession>
<comment type="caution">
    <text evidence="3">The sequence shown here is derived from an EMBL/GenBank/DDBJ whole genome shotgun (WGS) entry which is preliminary data.</text>
</comment>
<dbReference type="SUPFAM" id="SSF46894">
    <property type="entry name" value="C-terminal effector domain of the bipartite response regulators"/>
    <property type="match status" value="1"/>
</dbReference>
<protein>
    <submittedName>
        <fullName evidence="3">Response regulator transcription factor</fullName>
    </submittedName>
</protein>
<evidence type="ECO:0000313" key="4">
    <source>
        <dbReference type="Proteomes" id="UP000638560"/>
    </source>
</evidence>
<keyword evidence="2" id="KW-0804">Transcription</keyword>